<dbReference type="RefSeq" id="XP_016640898.1">
    <property type="nucleotide sequence ID" value="XM_016789071.1"/>
</dbReference>
<keyword evidence="16" id="KW-0137">Centromere</keyword>
<dbReference type="KEGG" id="sapo:SAPIO_CDS7161"/>
<comment type="similarity">
    <text evidence="4">Belongs to the DASH complex ASK1 family.</text>
</comment>
<feature type="compositionally biased region" description="Acidic residues" evidence="17">
    <location>
        <begin position="167"/>
        <end position="189"/>
    </location>
</feature>
<organism evidence="18 19">
    <name type="scientific">Pseudallescheria apiosperma</name>
    <name type="common">Scedosporium apiospermum</name>
    <dbReference type="NCBI Taxonomy" id="563466"/>
    <lineage>
        <taxon>Eukaryota</taxon>
        <taxon>Fungi</taxon>
        <taxon>Dikarya</taxon>
        <taxon>Ascomycota</taxon>
        <taxon>Pezizomycotina</taxon>
        <taxon>Sordariomycetes</taxon>
        <taxon>Hypocreomycetidae</taxon>
        <taxon>Microascales</taxon>
        <taxon>Microascaceae</taxon>
        <taxon>Scedosporium</taxon>
    </lineage>
</organism>
<dbReference type="OMA" id="TIQFHIP"/>
<evidence type="ECO:0000256" key="16">
    <source>
        <dbReference type="ARBA" id="ARBA00023328"/>
    </source>
</evidence>
<keyword evidence="6" id="KW-0158">Chromosome</keyword>
<evidence type="ECO:0000256" key="4">
    <source>
        <dbReference type="ARBA" id="ARBA00010731"/>
    </source>
</evidence>
<gene>
    <name evidence="18" type="ORF">SAPIO_CDS7161</name>
</gene>
<evidence type="ECO:0000313" key="18">
    <source>
        <dbReference type="EMBL" id="KEZ41099.1"/>
    </source>
</evidence>
<keyword evidence="14" id="KW-0539">Nucleus</keyword>
<feature type="compositionally biased region" description="Basic and acidic residues" evidence="17">
    <location>
        <begin position="313"/>
        <end position="334"/>
    </location>
</feature>
<evidence type="ECO:0000256" key="11">
    <source>
        <dbReference type="ARBA" id="ARBA00022829"/>
    </source>
</evidence>
<reference evidence="18 19" key="1">
    <citation type="journal article" date="2014" name="Genome Announc.">
        <title>Draft genome sequence of the pathogenic fungus Scedosporium apiospermum.</title>
        <authorList>
            <person name="Vandeputte P."/>
            <person name="Ghamrawi S."/>
            <person name="Rechenmann M."/>
            <person name="Iltis A."/>
            <person name="Giraud S."/>
            <person name="Fleury M."/>
            <person name="Thornton C."/>
            <person name="Delhaes L."/>
            <person name="Meyer W."/>
            <person name="Papon N."/>
            <person name="Bouchara J.P."/>
        </authorList>
    </citation>
    <scope>NUCLEOTIDE SEQUENCE [LARGE SCALE GENOMIC DNA]</scope>
    <source>
        <strain evidence="18 19">IHEM 14462</strain>
    </source>
</reference>
<dbReference type="GO" id="GO:0008608">
    <property type="term" value="P:attachment of spindle microtubules to kinetochore"/>
    <property type="evidence" value="ECO:0007669"/>
    <property type="project" value="InterPro"/>
</dbReference>
<evidence type="ECO:0000256" key="14">
    <source>
        <dbReference type="ARBA" id="ARBA00023242"/>
    </source>
</evidence>
<dbReference type="VEuPathDB" id="FungiDB:SAPIO_CDS7161"/>
<dbReference type="GO" id="GO:0072686">
    <property type="term" value="C:mitotic spindle"/>
    <property type="evidence" value="ECO:0007669"/>
    <property type="project" value="InterPro"/>
</dbReference>
<dbReference type="PANTHER" id="PTHR28200:SF1">
    <property type="entry name" value="DASH COMPLEX SUBUNIT ASK1"/>
    <property type="match status" value="1"/>
</dbReference>
<accession>A0A084G187</accession>
<evidence type="ECO:0000256" key="3">
    <source>
        <dbReference type="ARBA" id="ARBA00004629"/>
    </source>
</evidence>
<dbReference type="GeneID" id="27726233"/>
<dbReference type="Pfam" id="PF08655">
    <property type="entry name" value="DASH_Ask1"/>
    <property type="match status" value="1"/>
</dbReference>
<dbReference type="Proteomes" id="UP000028545">
    <property type="component" value="Unassembled WGS sequence"/>
</dbReference>
<keyword evidence="9" id="KW-0493">Microtubule</keyword>
<feature type="compositionally biased region" description="Basic and acidic residues" evidence="17">
    <location>
        <begin position="215"/>
        <end position="224"/>
    </location>
</feature>
<keyword evidence="10" id="KW-0498">Mitosis</keyword>
<dbReference type="OrthoDB" id="5573898at2759"/>
<feature type="region of interest" description="Disordered" evidence="17">
    <location>
        <begin position="94"/>
        <end position="146"/>
    </location>
</feature>
<name>A0A084G187_PSEDA</name>
<dbReference type="AlphaFoldDB" id="A0A084G187"/>
<dbReference type="InterPro" id="IPR013964">
    <property type="entry name" value="DASH_Ask1"/>
</dbReference>
<comment type="caution">
    <text evidence="18">The sequence shown here is derived from an EMBL/GenBank/DDBJ whole genome shotgun (WGS) entry which is preliminary data.</text>
</comment>
<sequence length="408" mass="45626">MSRSTSVNRNLSATEELEKLEQSITLTLQEIDQNFSKAHRIVTTSILPLVEQYGEHSRAVWDASKFWKQFFEASANVSLSGYEELNNDETTIEESTAQHDSTMNTTTTTASDVTATPADRTYNNEDSLLDDAELSGSTPRPPSTKTIKTQFADLRSPYEIMRREMRDEEEATEVLESEQGDDEDGEEDNSTLLFQQRTARLPDMSMTPRSSLPPQRKDIDQGKDPVFHRMLDKTYRLKSTPHKNAPPLSAQKHRAQSAWHDSPMSSPEIAMPKLRSEAFMSPYKGMVARQRLEAAAAGPRTPGVSVQTPTARKTRDVLGTRDSFAEEKRPKYEIDWESDSDDGVGGISPPKTIQFALPPSKLLQTPAREASKRIVDDILLTAGAAEGDTDEYSPTMVKMSRDVLDDTF</sequence>
<evidence type="ECO:0000256" key="10">
    <source>
        <dbReference type="ARBA" id="ARBA00022776"/>
    </source>
</evidence>
<evidence type="ECO:0000256" key="1">
    <source>
        <dbReference type="ARBA" id="ARBA00004123"/>
    </source>
</evidence>
<keyword evidence="12" id="KW-0995">Kinetochore</keyword>
<protein>
    <recommendedName>
        <fullName evidence="5">DASH complex subunit ASK1</fullName>
    </recommendedName>
</protein>
<dbReference type="GO" id="GO:0051301">
    <property type="term" value="P:cell division"/>
    <property type="evidence" value="ECO:0007669"/>
    <property type="project" value="UniProtKB-KW"/>
</dbReference>
<keyword evidence="11" id="KW-0159">Chromosome partition</keyword>
<evidence type="ECO:0000256" key="9">
    <source>
        <dbReference type="ARBA" id="ARBA00022701"/>
    </source>
</evidence>
<evidence type="ECO:0000256" key="13">
    <source>
        <dbReference type="ARBA" id="ARBA00023212"/>
    </source>
</evidence>
<evidence type="ECO:0000256" key="15">
    <source>
        <dbReference type="ARBA" id="ARBA00023306"/>
    </source>
</evidence>
<evidence type="ECO:0000256" key="7">
    <source>
        <dbReference type="ARBA" id="ARBA00022490"/>
    </source>
</evidence>
<proteinExistence type="inferred from homology"/>
<dbReference type="GO" id="GO:0042729">
    <property type="term" value="C:DASH complex"/>
    <property type="evidence" value="ECO:0007669"/>
    <property type="project" value="InterPro"/>
</dbReference>
<evidence type="ECO:0000256" key="8">
    <source>
        <dbReference type="ARBA" id="ARBA00022618"/>
    </source>
</evidence>
<feature type="compositionally biased region" description="Low complexity" evidence="17">
    <location>
        <begin position="102"/>
        <end position="118"/>
    </location>
</feature>
<feature type="region of interest" description="Disordered" evidence="17">
    <location>
        <begin position="238"/>
        <end position="265"/>
    </location>
</feature>
<evidence type="ECO:0000256" key="17">
    <source>
        <dbReference type="SAM" id="MobiDB-lite"/>
    </source>
</evidence>
<comment type="subcellular location">
    <subcellularLocation>
        <location evidence="3">Chromosome</location>
        <location evidence="3">Centromere</location>
        <location evidence="3">Kinetochore</location>
    </subcellularLocation>
    <subcellularLocation>
        <location evidence="2">Cytoplasm</location>
        <location evidence="2">Cytoskeleton</location>
        <location evidence="2">Spindle</location>
    </subcellularLocation>
    <subcellularLocation>
        <location evidence="1">Nucleus</location>
    </subcellularLocation>
</comment>
<evidence type="ECO:0000256" key="6">
    <source>
        <dbReference type="ARBA" id="ARBA00022454"/>
    </source>
</evidence>
<feature type="region of interest" description="Disordered" evidence="17">
    <location>
        <begin position="294"/>
        <end position="360"/>
    </location>
</feature>
<dbReference type="GO" id="GO:0044732">
    <property type="term" value="C:mitotic spindle pole body"/>
    <property type="evidence" value="ECO:0007669"/>
    <property type="project" value="TreeGrafter"/>
</dbReference>
<evidence type="ECO:0000313" key="19">
    <source>
        <dbReference type="Proteomes" id="UP000028545"/>
    </source>
</evidence>
<feature type="compositionally biased region" description="Polar residues" evidence="17">
    <location>
        <begin position="135"/>
        <end position="146"/>
    </location>
</feature>
<dbReference type="EMBL" id="JOWA01000110">
    <property type="protein sequence ID" value="KEZ41099.1"/>
    <property type="molecule type" value="Genomic_DNA"/>
</dbReference>
<evidence type="ECO:0000256" key="12">
    <source>
        <dbReference type="ARBA" id="ARBA00022838"/>
    </source>
</evidence>
<keyword evidence="13" id="KW-0206">Cytoskeleton</keyword>
<keyword evidence="7" id="KW-0963">Cytoplasm</keyword>
<keyword evidence="15" id="KW-0131">Cell cycle</keyword>
<dbReference type="PANTHER" id="PTHR28200">
    <property type="entry name" value="DASH COMPLEX SUBUNIT ASK1"/>
    <property type="match status" value="1"/>
</dbReference>
<dbReference type="HOGENOM" id="CLU_625697_0_0_1"/>
<evidence type="ECO:0000256" key="2">
    <source>
        <dbReference type="ARBA" id="ARBA00004186"/>
    </source>
</evidence>
<keyword evidence="19" id="KW-1185">Reference proteome</keyword>
<keyword evidence="8" id="KW-0132">Cell division</keyword>
<feature type="region of interest" description="Disordered" evidence="17">
    <location>
        <begin position="164"/>
        <end position="224"/>
    </location>
</feature>
<dbReference type="GO" id="GO:0005874">
    <property type="term" value="C:microtubule"/>
    <property type="evidence" value="ECO:0007669"/>
    <property type="project" value="UniProtKB-KW"/>
</dbReference>
<evidence type="ECO:0000256" key="5">
    <source>
        <dbReference type="ARBA" id="ARBA00014520"/>
    </source>
</evidence>